<evidence type="ECO:0000256" key="4">
    <source>
        <dbReference type="ARBA" id="ARBA00022519"/>
    </source>
</evidence>
<keyword evidence="9" id="KW-0808">Transferase</keyword>
<dbReference type="AlphaFoldDB" id="A0A7U4QMT2"/>
<dbReference type="PANTHER" id="PTHR30487">
    <property type="entry name" value="TYPE 4 PREPILIN-LIKE PROTEINS LEADER PEPTIDE-PROCESSING ENZYME"/>
    <property type="match status" value="1"/>
</dbReference>
<dbReference type="GO" id="GO:0008168">
    <property type="term" value="F:methyltransferase activity"/>
    <property type="evidence" value="ECO:0007669"/>
    <property type="project" value="UniProtKB-KW"/>
</dbReference>
<dbReference type="GO" id="GO:0004190">
    <property type="term" value="F:aspartic-type endopeptidase activity"/>
    <property type="evidence" value="ECO:0007669"/>
    <property type="project" value="UniProtKB-EC"/>
</dbReference>
<evidence type="ECO:0000259" key="12">
    <source>
        <dbReference type="Pfam" id="PF06750"/>
    </source>
</evidence>
<name>A0A7U4QMT2_DESA2</name>
<dbReference type="EC" id="3.4.23.43" evidence="9"/>
<feature type="transmembrane region" description="Helical" evidence="10">
    <location>
        <begin position="6"/>
        <end position="25"/>
    </location>
</feature>
<sequence>MEIALSILAFLLGTVVGSFLNVCIYRLPEKKSIISPGSHCPHCHTPIKWYDNIPLLSFALLKGKCRYCQKPISGQYPLVEFITGLFTFFIYFDYGFSLTGIIYLFFIYALIVISFIDLKWQIIPDVISVPGIFGGLMASFCLPYLSFKDSVCGALLGGGFLFIVAYGYYFIRKKEGMGGGDIKLLAMIGAFLGWRAIPFVLFSASVMGSIIGILWILFQGKDRNFPIPFGPFLALGAIWVIFFPGSINLFLFY</sequence>
<feature type="domain" description="Prepilin peptidase A24 N-terminal" evidence="12">
    <location>
        <begin position="11"/>
        <end position="93"/>
    </location>
</feature>
<evidence type="ECO:0000313" key="13">
    <source>
        <dbReference type="EMBL" id="AMM42236.1"/>
    </source>
</evidence>
<dbReference type="InterPro" id="IPR000045">
    <property type="entry name" value="Prepilin_IV_endopep_pep"/>
</dbReference>
<accession>A0A7U4QMT2</accession>
<keyword evidence="6 10" id="KW-1133">Transmembrane helix</keyword>
<organism evidence="13 14">
    <name type="scientific">Desulfofervidus auxilii</name>
    <dbReference type="NCBI Taxonomy" id="1621989"/>
    <lineage>
        <taxon>Bacteria</taxon>
        <taxon>Pseudomonadati</taxon>
        <taxon>Thermodesulfobacteriota</taxon>
        <taxon>Candidatus Desulfofervidia</taxon>
        <taxon>Candidatus Desulfofervidales</taxon>
        <taxon>Candidatus Desulfofervidaceae</taxon>
        <taxon>Candidatus Desulfofervidus</taxon>
    </lineage>
</organism>
<dbReference type="PANTHER" id="PTHR30487:SF0">
    <property type="entry name" value="PREPILIN LEADER PEPTIDASE_N-METHYLTRANSFERASE-RELATED"/>
    <property type="match status" value="1"/>
</dbReference>
<keyword evidence="14" id="KW-1185">Reference proteome</keyword>
<dbReference type="InterPro" id="IPR050882">
    <property type="entry name" value="Prepilin_peptidase/N-MTase"/>
</dbReference>
<keyword evidence="9" id="KW-0511">Multifunctional enzyme</keyword>
<dbReference type="GO" id="GO:0005886">
    <property type="term" value="C:plasma membrane"/>
    <property type="evidence" value="ECO:0007669"/>
    <property type="project" value="UniProtKB-SubCell"/>
</dbReference>
<comment type="similarity">
    <text evidence="2 8">Belongs to the peptidase A24 family.</text>
</comment>
<keyword evidence="3" id="KW-1003">Cell membrane</keyword>
<dbReference type="RefSeq" id="WP_066066088.1">
    <property type="nucleotide sequence ID" value="NZ_CP013015.1"/>
</dbReference>
<keyword evidence="7 10" id="KW-0472">Membrane</keyword>
<dbReference type="Gene3D" id="1.20.120.1220">
    <property type="match status" value="1"/>
</dbReference>
<keyword evidence="9" id="KW-0489">Methyltransferase</keyword>
<dbReference type="GO" id="GO:0006465">
    <property type="term" value="P:signal peptide processing"/>
    <property type="evidence" value="ECO:0007669"/>
    <property type="project" value="TreeGrafter"/>
</dbReference>
<keyword evidence="5 9" id="KW-0812">Transmembrane</keyword>
<comment type="catalytic activity">
    <reaction evidence="9">
        <text>Typically cleaves a -Gly-|-Phe- bond to release an N-terminal, basic peptide of 5-8 residues from type IV prepilin, and then N-methylates the new N-terminal amino group, the methyl donor being S-adenosyl-L-methionine.</text>
        <dbReference type="EC" id="3.4.23.43"/>
    </reaction>
</comment>
<evidence type="ECO:0000256" key="7">
    <source>
        <dbReference type="ARBA" id="ARBA00023136"/>
    </source>
</evidence>
<dbReference type="PRINTS" id="PR00864">
    <property type="entry name" value="PREPILNPTASE"/>
</dbReference>
<evidence type="ECO:0000313" key="14">
    <source>
        <dbReference type="Proteomes" id="UP000070560"/>
    </source>
</evidence>
<dbReference type="OrthoDB" id="9789291at2"/>
<dbReference type="Pfam" id="PF01478">
    <property type="entry name" value="Peptidase_A24"/>
    <property type="match status" value="1"/>
</dbReference>
<feature type="transmembrane region" description="Helical" evidence="10">
    <location>
        <begin position="153"/>
        <end position="171"/>
    </location>
</feature>
<keyword evidence="4" id="KW-0997">Cell inner membrane</keyword>
<gene>
    <name evidence="13" type="ORF">HS1_002454</name>
</gene>
<dbReference type="EC" id="2.1.1.-" evidence="9"/>
<dbReference type="EMBL" id="CP013015">
    <property type="protein sequence ID" value="AMM42236.1"/>
    <property type="molecule type" value="Genomic_DNA"/>
</dbReference>
<evidence type="ECO:0000256" key="9">
    <source>
        <dbReference type="RuleBase" id="RU003794"/>
    </source>
</evidence>
<evidence type="ECO:0000256" key="2">
    <source>
        <dbReference type="ARBA" id="ARBA00005801"/>
    </source>
</evidence>
<comment type="function">
    <text evidence="9">Plays an essential role in type IV pili and type II pseudopili formation by proteolytically removing the leader sequence from substrate proteins and subsequently monomethylating the alpha-amino group of the newly exposed N-terminal phenylalanine.</text>
</comment>
<evidence type="ECO:0000256" key="6">
    <source>
        <dbReference type="ARBA" id="ARBA00022989"/>
    </source>
</evidence>
<dbReference type="InterPro" id="IPR010627">
    <property type="entry name" value="Prepilin_pept_A24_N"/>
</dbReference>
<feature type="domain" description="Prepilin type IV endopeptidase peptidase" evidence="11">
    <location>
        <begin position="104"/>
        <end position="213"/>
    </location>
</feature>
<evidence type="ECO:0000256" key="5">
    <source>
        <dbReference type="ARBA" id="ARBA00022692"/>
    </source>
</evidence>
<keyword evidence="9" id="KW-0378">Hydrolase</keyword>
<dbReference type="InterPro" id="IPR014032">
    <property type="entry name" value="Peptidase_A24A_bac"/>
</dbReference>
<keyword evidence="9" id="KW-0645">Protease</keyword>
<evidence type="ECO:0000256" key="3">
    <source>
        <dbReference type="ARBA" id="ARBA00022475"/>
    </source>
</evidence>
<dbReference type="KEGG" id="daw:HS1_002454"/>
<dbReference type="Pfam" id="PF06750">
    <property type="entry name" value="A24_N_bact"/>
    <property type="match status" value="1"/>
</dbReference>
<reference evidence="13 14" key="1">
    <citation type="submission" date="2015-10" db="EMBL/GenBank/DDBJ databases">
        <title>Candidatus Desulfofervidus auxilii, a hydrogenotrophic sulfate-reducing bacterium involved in the thermophilic anaerobic oxidation of methane.</title>
        <authorList>
            <person name="Krukenberg V."/>
            <person name="Richter M."/>
            <person name="Wegener G."/>
        </authorList>
    </citation>
    <scope>NUCLEOTIDE SEQUENCE [LARGE SCALE GENOMIC DNA]</scope>
    <source>
        <strain evidence="13 14">HS1</strain>
    </source>
</reference>
<evidence type="ECO:0000256" key="1">
    <source>
        <dbReference type="ARBA" id="ARBA00004429"/>
    </source>
</evidence>
<evidence type="ECO:0000259" key="11">
    <source>
        <dbReference type="Pfam" id="PF01478"/>
    </source>
</evidence>
<dbReference type="GO" id="GO:0032259">
    <property type="term" value="P:methylation"/>
    <property type="evidence" value="ECO:0007669"/>
    <property type="project" value="UniProtKB-KW"/>
</dbReference>
<feature type="transmembrane region" description="Helical" evidence="10">
    <location>
        <begin position="192"/>
        <end position="217"/>
    </location>
</feature>
<feature type="transmembrane region" description="Helical" evidence="10">
    <location>
        <begin position="229"/>
        <end position="252"/>
    </location>
</feature>
<evidence type="ECO:0000256" key="8">
    <source>
        <dbReference type="RuleBase" id="RU003793"/>
    </source>
</evidence>
<comment type="subcellular location">
    <subcellularLocation>
        <location evidence="1">Cell inner membrane</location>
        <topology evidence="1">Multi-pass membrane protein</topology>
    </subcellularLocation>
    <subcellularLocation>
        <location evidence="9">Cell membrane</location>
        <topology evidence="9">Multi-pass membrane protein</topology>
    </subcellularLocation>
</comment>
<proteinExistence type="inferred from homology"/>
<evidence type="ECO:0000256" key="10">
    <source>
        <dbReference type="SAM" id="Phobius"/>
    </source>
</evidence>
<feature type="transmembrane region" description="Helical" evidence="10">
    <location>
        <begin position="127"/>
        <end position="147"/>
    </location>
</feature>
<dbReference type="Proteomes" id="UP000070560">
    <property type="component" value="Chromosome"/>
</dbReference>
<feature type="transmembrane region" description="Helical" evidence="10">
    <location>
        <begin position="100"/>
        <end position="120"/>
    </location>
</feature>
<protein>
    <recommendedName>
        <fullName evidence="9">Prepilin leader peptidase/N-methyltransferase</fullName>
        <ecNumber evidence="9">2.1.1.-</ecNumber>
        <ecNumber evidence="9">3.4.23.43</ecNumber>
    </recommendedName>
</protein>